<dbReference type="EMBL" id="NARP01000024">
    <property type="protein sequence ID" value="OTP98868.1"/>
    <property type="molecule type" value="Genomic_DNA"/>
</dbReference>
<evidence type="ECO:0000313" key="4">
    <source>
        <dbReference type="EMBL" id="OTQ10561.1"/>
    </source>
</evidence>
<dbReference type="PANTHER" id="PTHR46558:SF11">
    <property type="entry name" value="HTH-TYPE TRANSCRIPTIONAL REGULATOR XRE"/>
    <property type="match status" value="1"/>
</dbReference>
<evidence type="ECO:0000259" key="2">
    <source>
        <dbReference type="PROSITE" id="PS50943"/>
    </source>
</evidence>
<dbReference type="PANTHER" id="PTHR46558">
    <property type="entry name" value="TRACRIPTIONAL REGULATORY PROTEIN-RELATED-RELATED"/>
    <property type="match status" value="1"/>
</dbReference>
<keyword evidence="1" id="KW-0238">DNA-binding</keyword>
<evidence type="ECO:0000313" key="5">
    <source>
        <dbReference type="Proteomes" id="UP000194800"/>
    </source>
</evidence>
<accession>A0A242NG11</accession>
<keyword evidence="5" id="KW-1185">Reference proteome</keyword>
<dbReference type="RefSeq" id="WP_086301248.1">
    <property type="nucleotide sequence ID" value="NZ_MZNE01000019.1"/>
</dbReference>
<feature type="domain" description="HTH cro/C1-type" evidence="2">
    <location>
        <begin position="11"/>
        <end position="65"/>
    </location>
</feature>
<dbReference type="Pfam" id="PF01381">
    <property type="entry name" value="HTH_3"/>
    <property type="match status" value="1"/>
</dbReference>
<organism evidence="3 6">
    <name type="scientific">Gilliamella apicola</name>
    <dbReference type="NCBI Taxonomy" id="1196095"/>
    <lineage>
        <taxon>Bacteria</taxon>
        <taxon>Pseudomonadati</taxon>
        <taxon>Pseudomonadota</taxon>
        <taxon>Gammaproteobacteria</taxon>
        <taxon>Orbales</taxon>
        <taxon>Orbaceae</taxon>
        <taxon>Gilliamella</taxon>
    </lineage>
</organism>
<dbReference type="CDD" id="cd00093">
    <property type="entry name" value="HTH_XRE"/>
    <property type="match status" value="1"/>
</dbReference>
<evidence type="ECO:0000256" key="1">
    <source>
        <dbReference type="ARBA" id="ARBA00023125"/>
    </source>
</evidence>
<evidence type="ECO:0000313" key="3">
    <source>
        <dbReference type="EMBL" id="OTP98868.1"/>
    </source>
</evidence>
<dbReference type="Proteomes" id="UP000194977">
    <property type="component" value="Unassembled WGS sequence"/>
</dbReference>
<dbReference type="OrthoDB" id="6886528at2"/>
<reference evidence="5 6" key="1">
    <citation type="submission" date="2017-03" db="EMBL/GenBank/DDBJ databases">
        <title>Comparative genomics of honeybee gut symbionts reveal geographically distinct and subgroup specific antibiotic resistance.</title>
        <authorList>
            <person name="Ludvigsen J."/>
            <person name="Porcellato D."/>
            <person name="Labee-Lund T.M."/>
            <person name="Amdam G.V."/>
            <person name="Rudi K."/>
        </authorList>
    </citation>
    <scope>NUCLEOTIDE SEQUENCE [LARGE SCALE GENOMIC DNA]</scope>
    <source>
        <strain evidence="3 6">A-7-12</strain>
        <strain evidence="4 5">A-9-12</strain>
    </source>
</reference>
<dbReference type="InterPro" id="IPR010982">
    <property type="entry name" value="Lambda_DNA-bd_dom_sf"/>
</dbReference>
<evidence type="ECO:0000313" key="6">
    <source>
        <dbReference type="Proteomes" id="UP000194977"/>
    </source>
</evidence>
<dbReference type="SMART" id="SM00530">
    <property type="entry name" value="HTH_XRE"/>
    <property type="match status" value="1"/>
</dbReference>
<protein>
    <recommendedName>
        <fullName evidence="2">HTH cro/C1-type domain-containing protein</fullName>
    </recommendedName>
</protein>
<sequence length="129" mass="14837">MTNNDTFAKRLIQRRAEQGYSQEELSKISGIAAAQISRYEAGRNKPRANIIAKLAETLEVPFNWLAYGDESELISLQDEKGEHWRWLYLEPNLRAFMENKAKKAGISLEEELINALSSHYKIKIKSQPQ</sequence>
<dbReference type="AlphaFoldDB" id="A0A242NG11"/>
<dbReference type="Proteomes" id="UP000194800">
    <property type="component" value="Unassembled WGS sequence"/>
</dbReference>
<dbReference type="EMBL" id="NART01000016">
    <property type="protein sequence ID" value="OTQ10561.1"/>
    <property type="molecule type" value="Genomic_DNA"/>
</dbReference>
<dbReference type="Gene3D" id="1.10.260.40">
    <property type="entry name" value="lambda repressor-like DNA-binding domains"/>
    <property type="match status" value="1"/>
</dbReference>
<gene>
    <name evidence="4" type="ORF">B6C91_05255</name>
    <name evidence="3" type="ORF">B6D08_09535</name>
</gene>
<comment type="caution">
    <text evidence="3">The sequence shown here is derived from an EMBL/GenBank/DDBJ whole genome shotgun (WGS) entry which is preliminary data.</text>
</comment>
<dbReference type="PROSITE" id="PS50943">
    <property type="entry name" value="HTH_CROC1"/>
    <property type="match status" value="1"/>
</dbReference>
<name>A0A242NG11_9GAMM</name>
<dbReference type="InterPro" id="IPR001387">
    <property type="entry name" value="Cro/C1-type_HTH"/>
</dbReference>
<dbReference type="GO" id="GO:0003677">
    <property type="term" value="F:DNA binding"/>
    <property type="evidence" value="ECO:0007669"/>
    <property type="project" value="UniProtKB-KW"/>
</dbReference>
<dbReference type="SUPFAM" id="SSF47413">
    <property type="entry name" value="lambda repressor-like DNA-binding domains"/>
    <property type="match status" value="1"/>
</dbReference>
<proteinExistence type="predicted"/>